<proteinExistence type="predicted"/>
<keyword evidence="2" id="KW-0732">Signal</keyword>
<organism evidence="3 4">
    <name type="scientific">Enterovibrio qingdaonensis</name>
    <dbReference type="NCBI Taxonomy" id="2899818"/>
    <lineage>
        <taxon>Bacteria</taxon>
        <taxon>Pseudomonadati</taxon>
        <taxon>Pseudomonadota</taxon>
        <taxon>Gammaproteobacteria</taxon>
        <taxon>Vibrionales</taxon>
        <taxon>Vibrionaceae</taxon>
        <taxon>Enterovibrio</taxon>
    </lineage>
</organism>
<keyword evidence="4" id="KW-1185">Reference proteome</keyword>
<feature type="region of interest" description="Disordered" evidence="1">
    <location>
        <begin position="384"/>
        <end position="429"/>
    </location>
</feature>
<sequence length="429" mass="45821">MFKKTLLAITLATAMSPAYAVDFDLNDLVPATADTAATVDTSATKEVDGVVIAEDPKAAVVAAHQSLIEEVGDGVKMIAVGSGIGILSTGTASYNNYDNPNASLLSKRGAYTRAFQVAKKQLVENFEGVQNACTTAASETIDAIDSGTESVANTTADLEQNCKESVSGALAGYVTFDVYDDPESKMVTVSLISTPKTREQTKRQVGALTQTTDPNSIFKHIIQDLSKGILPPVGAKVLTNPESGEAYVIGFGSSIIRKNKTPAVERKLKQASVKQSQSLARNALLSVMQGEKVYWEGGFDESQTEKNQQFDYHPETLDPSQVTVLEDNKHTFMNQFKMSDSYKSVASGQLPPGVNVKNFASADGNWMMAIAVYSPSLEKTASDAAKENEIRVREGQTQGNRHKISSDGLSDKDNAGRGPSGQVSNANDL</sequence>
<evidence type="ECO:0000256" key="1">
    <source>
        <dbReference type="SAM" id="MobiDB-lite"/>
    </source>
</evidence>
<dbReference type="Proteomes" id="UP001149821">
    <property type="component" value="Unassembled WGS sequence"/>
</dbReference>
<protein>
    <submittedName>
        <fullName evidence="3">Uncharacterized protein</fullName>
    </submittedName>
</protein>
<reference evidence="3" key="1">
    <citation type="submission" date="2021-12" db="EMBL/GenBank/DDBJ databases">
        <title>Enterovibrio ZSDZ35 sp. nov. and Enterovibrio ZSDZ42 sp. nov., isolated from coastal seawater in Qingdao.</title>
        <authorList>
            <person name="Zhang P."/>
        </authorList>
    </citation>
    <scope>NUCLEOTIDE SEQUENCE</scope>
    <source>
        <strain evidence="3">ZSDZ35</strain>
    </source>
</reference>
<dbReference type="RefSeq" id="WP_274141008.1">
    <property type="nucleotide sequence ID" value="NZ_JAJUBB010000003.1"/>
</dbReference>
<comment type="caution">
    <text evidence="3">The sequence shown here is derived from an EMBL/GenBank/DDBJ whole genome shotgun (WGS) entry which is preliminary data.</text>
</comment>
<feature type="signal peptide" evidence="2">
    <location>
        <begin position="1"/>
        <end position="20"/>
    </location>
</feature>
<dbReference type="EMBL" id="JAJUBB010000003">
    <property type="protein sequence ID" value="MDD1780819.1"/>
    <property type="molecule type" value="Genomic_DNA"/>
</dbReference>
<feature type="compositionally biased region" description="Basic and acidic residues" evidence="1">
    <location>
        <begin position="384"/>
        <end position="394"/>
    </location>
</feature>
<gene>
    <name evidence="3" type="ORF">LRP49_06350</name>
</gene>
<evidence type="ECO:0000313" key="4">
    <source>
        <dbReference type="Proteomes" id="UP001149821"/>
    </source>
</evidence>
<evidence type="ECO:0000313" key="3">
    <source>
        <dbReference type="EMBL" id="MDD1780819.1"/>
    </source>
</evidence>
<accession>A0ABT5QIK8</accession>
<evidence type="ECO:0000256" key="2">
    <source>
        <dbReference type="SAM" id="SignalP"/>
    </source>
</evidence>
<name>A0ABT5QIK8_9GAMM</name>
<feature type="chain" id="PRO_5046469049" evidence="2">
    <location>
        <begin position="21"/>
        <end position="429"/>
    </location>
</feature>